<evidence type="ECO:0000256" key="3">
    <source>
        <dbReference type="ARBA" id="ARBA00022617"/>
    </source>
</evidence>
<evidence type="ECO:0000256" key="1">
    <source>
        <dbReference type="ARBA" id="ARBA00001971"/>
    </source>
</evidence>
<dbReference type="PANTHER" id="PTHR24286">
    <property type="entry name" value="CYTOCHROME P450 26"/>
    <property type="match status" value="1"/>
</dbReference>
<dbReference type="PANTHER" id="PTHR24286:SF24">
    <property type="entry name" value="LANOSTEROL 14-ALPHA DEMETHYLASE"/>
    <property type="match status" value="1"/>
</dbReference>
<keyword evidence="9" id="KW-1185">Reference proteome</keyword>
<comment type="similarity">
    <text evidence="2">Belongs to the cytochrome P450 family.</text>
</comment>
<dbReference type="InterPro" id="IPR036396">
    <property type="entry name" value="Cyt_P450_sf"/>
</dbReference>
<dbReference type="GO" id="GO:0016125">
    <property type="term" value="P:sterol metabolic process"/>
    <property type="evidence" value="ECO:0007669"/>
    <property type="project" value="TreeGrafter"/>
</dbReference>
<dbReference type="SUPFAM" id="SSF48264">
    <property type="entry name" value="Cytochrome P450"/>
    <property type="match status" value="1"/>
</dbReference>
<accession>A0A1W1Y1E4</accession>
<evidence type="ECO:0000256" key="5">
    <source>
        <dbReference type="ARBA" id="ARBA00023002"/>
    </source>
</evidence>
<evidence type="ECO:0000313" key="8">
    <source>
        <dbReference type="EMBL" id="SMC30040.1"/>
    </source>
</evidence>
<dbReference type="RefSeq" id="WP_084097637.1">
    <property type="nucleotide sequence ID" value="NZ_FWXK01000001.1"/>
</dbReference>
<keyword evidence="3" id="KW-0349">Heme</keyword>
<comment type="cofactor">
    <cofactor evidence="1">
        <name>heme</name>
        <dbReference type="ChEBI" id="CHEBI:30413"/>
    </cofactor>
</comment>
<dbReference type="InterPro" id="IPR001128">
    <property type="entry name" value="Cyt_P450"/>
</dbReference>
<protein>
    <submittedName>
        <fullName evidence="8">Fatty-acid peroxygenase</fullName>
    </submittedName>
</protein>
<dbReference type="GO" id="GO:0020037">
    <property type="term" value="F:heme binding"/>
    <property type="evidence" value="ECO:0007669"/>
    <property type="project" value="InterPro"/>
</dbReference>
<keyword evidence="7" id="KW-0503">Monooxygenase</keyword>
<dbReference type="Proteomes" id="UP000243884">
    <property type="component" value="Unassembled WGS sequence"/>
</dbReference>
<dbReference type="GO" id="GO:0005506">
    <property type="term" value="F:iron ion binding"/>
    <property type="evidence" value="ECO:0007669"/>
    <property type="project" value="InterPro"/>
</dbReference>
<dbReference type="OrthoDB" id="9764248at2"/>
<organism evidence="8 9">
    <name type="scientific">Aerococcus suis</name>
    <dbReference type="NCBI Taxonomy" id="371602"/>
    <lineage>
        <taxon>Bacteria</taxon>
        <taxon>Bacillati</taxon>
        <taxon>Bacillota</taxon>
        <taxon>Bacilli</taxon>
        <taxon>Lactobacillales</taxon>
        <taxon>Aerococcaceae</taxon>
        <taxon>Aerococcus</taxon>
    </lineage>
</organism>
<dbReference type="CDD" id="cd11067">
    <property type="entry name" value="CYP152"/>
    <property type="match status" value="1"/>
</dbReference>
<evidence type="ECO:0000256" key="7">
    <source>
        <dbReference type="ARBA" id="ARBA00023033"/>
    </source>
</evidence>
<gene>
    <name evidence="8" type="ORF">SAMN04487984_0006</name>
</gene>
<sequence>MKEVPETKIKLTEAKDLLDHGYNLLSVIREDVDAPVAKAKFLTKEIITIYGEEAAKKFYDPTKFKREGAMPKPVLKTLFGEDGVQTLDGEAHHHRKNYFMDLMVPERMDEYAEILDRHLTEKMEAQHGKFELFELAKLVLFEAIAEWSGINLDRLSENEIKDLAEKQISMISGAITSPTDHIKGISDRNDSEEWAQELIKEARENPVPGKEHLALYTFAQATDLEGELLPVEVAAVELLNIIRPTVALTVWMALMGHALFAKDGVYDELKADFKNLQDPFIQEMRRYYPFFPMLPAIAIDDVEIDGYRIPKDTWTVLDLYGTNHDERTVDDPEKFEIRRYLGRAKDLSYEEEYEMIAQGGGKFREMHRCAGEWITLHSMRVFSDHLVNKNEFSIPEQDWEIPMNQFPTYPKDRSLLFKE</sequence>
<dbReference type="InterPro" id="IPR002397">
    <property type="entry name" value="Cyt_P450_B"/>
</dbReference>
<dbReference type="Gene3D" id="1.10.630.10">
    <property type="entry name" value="Cytochrome P450"/>
    <property type="match status" value="1"/>
</dbReference>
<evidence type="ECO:0000256" key="6">
    <source>
        <dbReference type="ARBA" id="ARBA00023004"/>
    </source>
</evidence>
<dbReference type="PRINTS" id="PR00359">
    <property type="entry name" value="BP450"/>
</dbReference>
<evidence type="ECO:0000256" key="2">
    <source>
        <dbReference type="ARBA" id="ARBA00010617"/>
    </source>
</evidence>
<dbReference type="EMBL" id="FWXK01000001">
    <property type="protein sequence ID" value="SMC30040.1"/>
    <property type="molecule type" value="Genomic_DNA"/>
</dbReference>
<dbReference type="GO" id="GO:0016705">
    <property type="term" value="F:oxidoreductase activity, acting on paired donors, with incorporation or reduction of molecular oxygen"/>
    <property type="evidence" value="ECO:0007669"/>
    <property type="project" value="InterPro"/>
</dbReference>
<dbReference type="Pfam" id="PF00067">
    <property type="entry name" value="p450"/>
    <property type="match status" value="1"/>
</dbReference>
<dbReference type="GO" id="GO:0004497">
    <property type="term" value="F:monooxygenase activity"/>
    <property type="evidence" value="ECO:0007669"/>
    <property type="project" value="UniProtKB-KW"/>
</dbReference>
<dbReference type="AlphaFoldDB" id="A0A1W1Y1E4"/>
<keyword evidence="4" id="KW-0479">Metal-binding</keyword>
<name>A0A1W1Y1E4_9LACT</name>
<reference evidence="9" key="1">
    <citation type="submission" date="2017-04" db="EMBL/GenBank/DDBJ databases">
        <authorList>
            <person name="Varghese N."/>
            <person name="Submissions S."/>
        </authorList>
    </citation>
    <scope>NUCLEOTIDE SEQUENCE [LARGE SCALE GENOMIC DNA]</scope>
    <source>
        <strain evidence="9">DSM 21500</strain>
    </source>
</reference>
<keyword evidence="5" id="KW-0560">Oxidoreductase</keyword>
<keyword evidence="6" id="KW-0408">Iron</keyword>
<dbReference type="STRING" id="371602.SAMN04487984_0006"/>
<evidence type="ECO:0000313" key="9">
    <source>
        <dbReference type="Proteomes" id="UP000243884"/>
    </source>
</evidence>
<evidence type="ECO:0000256" key="4">
    <source>
        <dbReference type="ARBA" id="ARBA00022723"/>
    </source>
</evidence>
<proteinExistence type="inferred from homology"/>